<gene>
    <name evidence="1" type="ORF">FTRO_0031030</name>
</gene>
<dbReference type="RefSeq" id="WP_059393600.1">
    <property type="nucleotide sequence ID" value="NZ_DF968080.1"/>
</dbReference>
<evidence type="ECO:0000313" key="1">
    <source>
        <dbReference type="EMBL" id="GAP04163.1"/>
    </source>
</evidence>
<protein>
    <submittedName>
        <fullName evidence="1">Toxin-antitoxin system, antitoxin component, HicB family</fullName>
    </submittedName>
</protein>
<dbReference type="Gene3D" id="3.30.160.250">
    <property type="match status" value="1"/>
</dbReference>
<sequence length="130" mass="14687">MKYIYYATLYQDGDSIGVKFYDFPNVNTFGDGEIEASEMAKDALEGYLLAAEDNQIELPERTNAADIQTKKGDSLLAVVVDTSLVREREDNKLVKKTLTIPSYLDRAARENGLNFSQELSDRLKKKLKLN</sequence>
<dbReference type="InterPro" id="IPR035069">
    <property type="entry name" value="TTHA1013/TTHA0281-like"/>
</dbReference>
<dbReference type="Proteomes" id="UP000064514">
    <property type="component" value="Unassembled WGS sequence"/>
</dbReference>
<proteinExistence type="predicted"/>
<dbReference type="STRING" id="709323.GCA_001047135_00705"/>
<dbReference type="SUPFAM" id="SSF143100">
    <property type="entry name" value="TTHA1013/TTHA0281-like"/>
    <property type="match status" value="1"/>
</dbReference>
<accession>A0A3F3HF73</accession>
<reference evidence="1" key="1">
    <citation type="journal article" date="2015" name="BMC Genomics">
        <title>Comparative genomics of Fructobacillus spp. and Leuconostoc spp. reveals niche-specific evolution of Fructobacillus spp.</title>
        <authorList>
            <person name="Endo A."/>
            <person name="Tanizawa Y."/>
            <person name="Tanaka N."/>
            <person name="Maeno S."/>
            <person name="Kumar H."/>
            <person name="Shiwa Y."/>
            <person name="Okada S."/>
            <person name="Yoshikawa H."/>
            <person name="Dicks L."/>
            <person name="Nakagawa J."/>
            <person name="Arita M."/>
        </authorList>
    </citation>
    <scope>NUCLEOTIDE SEQUENCE [LARGE SCALE GENOMIC DNA]</scope>
    <source>
        <strain evidence="1">F214-1</strain>
    </source>
</reference>
<dbReference type="EMBL" id="DF968080">
    <property type="protein sequence ID" value="GAP04163.1"/>
    <property type="molecule type" value="Genomic_DNA"/>
</dbReference>
<name>A0A3F3HF73_9LACO</name>
<dbReference type="AlphaFoldDB" id="A0A3F3HF73"/>
<organism evidence="1">
    <name type="scientific">Fructobacillus tropaeoli</name>
    <dbReference type="NCBI Taxonomy" id="709323"/>
    <lineage>
        <taxon>Bacteria</taxon>
        <taxon>Bacillati</taxon>
        <taxon>Bacillota</taxon>
        <taxon>Bacilli</taxon>
        <taxon>Lactobacillales</taxon>
        <taxon>Lactobacillaceae</taxon>
        <taxon>Fructobacillus</taxon>
    </lineage>
</organism>